<sequence length="764" mass="88132">MQYKGLIMDDFQVQAVEDLGKGKSVVVAAPTGCGKTLIAEYLIENFLQEGERAVYTAPIKALSNQKYRDFSRLYGDKVGILTGDISINPGAQVLIMTTEIFRNMLFAEKEELSDVSHVIFDEVHYINDLQRGVIWEESIIFALPQMRFLALSATIPNAHELAGWIRDIKKHEVSLIEKKERPVPLFHNVFSKRAGIVTIEKFLKTYSTKTISLQAKKYSMKNINLLVSALKNKDRLPAICFVFSREGCFRYAKETAKQFDFLSKEEKARVQKTLDEVAEKYSISNSPSFQMIKKLALKGIGVHNAGILPVMKEVIEVFFGEGILRVIFVTETFAVGVNMPAKTAVFASLEKYDGIEFRYMKNNEYFQMAGRAGRRGIDEKGHVVSMMDSSFLKIDEVVRIMDEKRLEPLESQFKLSYNTVLNLVDQYENAKIREILNMSFAQYLDRSKKEELKEKIDGKQEIIDESTEEMECLDYEEFKKFHSLSRKKFKYSAKLKEATEAIQSGKYGKRRITKFRRDQTRSRQRLNRINKKLKALKCTNCPDQRKCRNISSKIRKYNRRINEIKQKVEENRVDYFQMFLKKKKFLEKAGYVEGNDLTARGKMGSRIYGYELMVVELAFDGVIETFSADDINILCACMVYELNPKKDGFLRVEIDETYHNIRKAKKIVASIRKEEIRFGIEPGKQIYLDIIPAAKAWTKGAEFSQLLSLTHLSEGDIIRLFRQVIDLLQQIKRVYQGHDSVVSKLNEAMDKVNRDIVNVSEQLD</sequence>
<proteinExistence type="predicted"/>
<dbReference type="PANTHER" id="PTHR12131:SF1">
    <property type="entry name" value="ATP-DEPENDENT RNA HELICASE SUPV3L1, MITOCHONDRIAL-RELATED"/>
    <property type="match status" value="1"/>
</dbReference>
<dbReference type="PROSITE" id="PS51192">
    <property type="entry name" value="HELICASE_ATP_BIND_1"/>
    <property type="match status" value="1"/>
</dbReference>
<dbReference type="InterPro" id="IPR012961">
    <property type="entry name" value="Ski2/MTR4_C"/>
</dbReference>
<gene>
    <name evidence="8" type="ORF">C0601_07625</name>
</gene>
<dbReference type="SMART" id="SM01142">
    <property type="entry name" value="DSHCT"/>
    <property type="match status" value="1"/>
</dbReference>
<dbReference type="AlphaFoldDB" id="A0A2N5ZFL5"/>
<evidence type="ECO:0000313" key="8">
    <source>
        <dbReference type="EMBL" id="PLX17421.1"/>
    </source>
</evidence>
<dbReference type="Pfam" id="PF08148">
    <property type="entry name" value="DSHCT"/>
    <property type="match status" value="1"/>
</dbReference>
<evidence type="ECO:0000256" key="2">
    <source>
        <dbReference type="ARBA" id="ARBA00022801"/>
    </source>
</evidence>
<keyword evidence="4" id="KW-0067">ATP-binding</keyword>
<evidence type="ECO:0000313" key="9">
    <source>
        <dbReference type="Proteomes" id="UP000234857"/>
    </source>
</evidence>
<dbReference type="GO" id="GO:0070478">
    <property type="term" value="P:nuclear-transcribed mRNA catabolic process, 3'-5' exonucleolytic nonsense-mediated decay"/>
    <property type="evidence" value="ECO:0007669"/>
    <property type="project" value="TreeGrafter"/>
</dbReference>
<dbReference type="SMART" id="SM00490">
    <property type="entry name" value="HELICc"/>
    <property type="match status" value="1"/>
</dbReference>
<name>A0A2N5ZFL5_MUIH1</name>
<dbReference type="GO" id="GO:0005524">
    <property type="term" value="F:ATP binding"/>
    <property type="evidence" value="ECO:0007669"/>
    <property type="project" value="UniProtKB-KW"/>
</dbReference>
<dbReference type="Pfam" id="PF00270">
    <property type="entry name" value="DEAD"/>
    <property type="match status" value="1"/>
</dbReference>
<evidence type="ECO:0000256" key="1">
    <source>
        <dbReference type="ARBA" id="ARBA00022741"/>
    </source>
</evidence>
<keyword evidence="1" id="KW-0547">Nucleotide-binding</keyword>
<feature type="domain" description="Helicase ATP-binding" evidence="6">
    <location>
        <begin position="16"/>
        <end position="173"/>
    </location>
</feature>
<comment type="caution">
    <text evidence="8">The sequence shown here is derived from an EMBL/GenBank/DDBJ whole genome shotgun (WGS) entry which is preliminary data.</text>
</comment>
<dbReference type="Proteomes" id="UP000234857">
    <property type="component" value="Unassembled WGS sequence"/>
</dbReference>
<evidence type="ECO:0000256" key="4">
    <source>
        <dbReference type="ARBA" id="ARBA00022840"/>
    </source>
</evidence>
<dbReference type="InterPro" id="IPR003593">
    <property type="entry name" value="AAA+_ATPase"/>
</dbReference>
<keyword evidence="3" id="KW-0347">Helicase</keyword>
<evidence type="ECO:0000256" key="5">
    <source>
        <dbReference type="SAM" id="Coils"/>
    </source>
</evidence>
<dbReference type="InterPro" id="IPR027417">
    <property type="entry name" value="P-loop_NTPase"/>
</dbReference>
<organism evidence="8 9">
    <name type="scientific">Muiribacterium halophilum</name>
    <dbReference type="NCBI Taxonomy" id="2053465"/>
    <lineage>
        <taxon>Bacteria</taxon>
        <taxon>Candidatus Muiribacteriota</taxon>
        <taxon>Candidatus Muiribacteriia</taxon>
        <taxon>Candidatus Muiribacteriales</taxon>
        <taxon>Candidatus Muiribacteriaceae</taxon>
        <taxon>Candidatus Muiribacterium</taxon>
    </lineage>
</organism>
<dbReference type="InterPro" id="IPR014001">
    <property type="entry name" value="Helicase_ATP-bd"/>
</dbReference>
<dbReference type="GO" id="GO:0016787">
    <property type="term" value="F:hydrolase activity"/>
    <property type="evidence" value="ECO:0007669"/>
    <property type="project" value="UniProtKB-KW"/>
</dbReference>
<dbReference type="CDD" id="cd18795">
    <property type="entry name" value="SF2_C_Ski2"/>
    <property type="match status" value="1"/>
</dbReference>
<keyword evidence="5" id="KW-0175">Coiled coil</keyword>
<evidence type="ECO:0008006" key="10">
    <source>
        <dbReference type="Google" id="ProtNLM"/>
    </source>
</evidence>
<dbReference type="SMART" id="SM00382">
    <property type="entry name" value="AAA"/>
    <property type="match status" value="1"/>
</dbReference>
<feature type="domain" description="Helicase C-terminal" evidence="7">
    <location>
        <begin position="222"/>
        <end position="417"/>
    </location>
</feature>
<dbReference type="GO" id="GO:0003676">
    <property type="term" value="F:nucleic acid binding"/>
    <property type="evidence" value="ECO:0007669"/>
    <property type="project" value="InterPro"/>
</dbReference>
<evidence type="ECO:0000259" key="7">
    <source>
        <dbReference type="PROSITE" id="PS51194"/>
    </source>
</evidence>
<dbReference type="GO" id="GO:0055087">
    <property type="term" value="C:Ski complex"/>
    <property type="evidence" value="ECO:0007669"/>
    <property type="project" value="TreeGrafter"/>
</dbReference>
<accession>A0A2N5ZFL5</accession>
<dbReference type="InterPro" id="IPR011545">
    <property type="entry name" value="DEAD/DEAH_box_helicase_dom"/>
</dbReference>
<dbReference type="PANTHER" id="PTHR12131">
    <property type="entry name" value="ATP-DEPENDENT RNA AND DNA HELICASE"/>
    <property type="match status" value="1"/>
</dbReference>
<dbReference type="SMART" id="SM00487">
    <property type="entry name" value="DEXDc"/>
    <property type="match status" value="1"/>
</dbReference>
<dbReference type="InterPro" id="IPR001650">
    <property type="entry name" value="Helicase_C-like"/>
</dbReference>
<dbReference type="InterPro" id="IPR050699">
    <property type="entry name" value="RNA-DNA_Helicase"/>
</dbReference>
<reference evidence="8 9" key="1">
    <citation type="submission" date="2017-11" db="EMBL/GenBank/DDBJ databases">
        <title>Genome-resolved metagenomics identifies genetic mobility, metabolic interactions, and unexpected diversity in perchlorate-reducing communities.</title>
        <authorList>
            <person name="Barnum T.P."/>
            <person name="Figueroa I.A."/>
            <person name="Carlstrom C.I."/>
            <person name="Lucas L.N."/>
            <person name="Engelbrektson A.L."/>
            <person name="Coates J.D."/>
        </authorList>
    </citation>
    <scope>NUCLEOTIDE SEQUENCE [LARGE SCALE GENOMIC DNA]</scope>
    <source>
        <strain evidence="8">BM706</strain>
    </source>
</reference>
<dbReference type="GO" id="GO:0004386">
    <property type="term" value="F:helicase activity"/>
    <property type="evidence" value="ECO:0007669"/>
    <property type="project" value="UniProtKB-KW"/>
</dbReference>
<dbReference type="Gene3D" id="1.10.3380.30">
    <property type="match status" value="1"/>
</dbReference>
<dbReference type="EMBL" id="PKTG01000087">
    <property type="protein sequence ID" value="PLX17421.1"/>
    <property type="molecule type" value="Genomic_DNA"/>
</dbReference>
<evidence type="ECO:0000256" key="3">
    <source>
        <dbReference type="ARBA" id="ARBA00022806"/>
    </source>
</evidence>
<keyword evidence="2" id="KW-0378">Hydrolase</keyword>
<dbReference type="PROSITE" id="PS51194">
    <property type="entry name" value="HELICASE_CTER"/>
    <property type="match status" value="1"/>
</dbReference>
<dbReference type="SUPFAM" id="SSF52540">
    <property type="entry name" value="P-loop containing nucleoside triphosphate hydrolases"/>
    <property type="match status" value="1"/>
</dbReference>
<feature type="coiled-coil region" evidence="5">
    <location>
        <begin position="547"/>
        <end position="574"/>
    </location>
</feature>
<dbReference type="Gene3D" id="3.40.50.300">
    <property type="entry name" value="P-loop containing nucleotide triphosphate hydrolases"/>
    <property type="match status" value="2"/>
</dbReference>
<evidence type="ECO:0000259" key="6">
    <source>
        <dbReference type="PROSITE" id="PS51192"/>
    </source>
</evidence>
<protein>
    <recommendedName>
        <fullName evidence="10">DEAD/DEAH box helicase</fullName>
    </recommendedName>
</protein>